<dbReference type="PROSITE" id="PS51444">
    <property type="entry name" value="FH2"/>
    <property type="match status" value="1"/>
</dbReference>
<evidence type="ECO:0000256" key="11">
    <source>
        <dbReference type="SAM" id="Phobius"/>
    </source>
</evidence>
<feature type="compositionally biased region" description="Polar residues" evidence="10">
    <location>
        <begin position="1109"/>
        <end position="1127"/>
    </location>
</feature>
<dbReference type="EMBL" id="KE344017">
    <property type="protein sequence ID" value="EXB50940.1"/>
    <property type="molecule type" value="Genomic_DNA"/>
</dbReference>
<keyword evidence="11" id="KW-0472">Membrane</keyword>
<evidence type="ECO:0000256" key="1">
    <source>
        <dbReference type="ARBA" id="ARBA00022679"/>
    </source>
</evidence>
<feature type="region of interest" description="Disordered" evidence="10">
    <location>
        <begin position="329"/>
        <end position="399"/>
    </location>
</feature>
<feature type="compositionally biased region" description="Low complexity" evidence="10">
    <location>
        <begin position="329"/>
        <end position="341"/>
    </location>
</feature>
<feature type="compositionally biased region" description="Polar residues" evidence="10">
    <location>
        <begin position="475"/>
        <end position="492"/>
    </location>
</feature>
<dbReference type="CDD" id="cd09274">
    <property type="entry name" value="RNase_HI_RT_Ty3"/>
    <property type="match status" value="1"/>
</dbReference>
<comment type="similarity">
    <text evidence="7">Belongs to the formin-like family. Class-I subfamily.</text>
</comment>
<sequence>MYVLWFVVRRLRFGAHTRSLCSLLCEQNSKQRSNELLHYEKELLVVVFALDKFRAYLIGSPIMIFIEHAALKYFLSKKDAKAQLIRWILLLQEFDLTIKDKRGVKNVVTDHLSRLEFNDSANEPAIRDDFPDEQLFVVTKLSWYAHIVNYLVTNEISFTWSAQDKGKCLVERLRVLMRYQTYKAISHGHSTSSDEKKNSEEVLLRQLVDPASGEIDGNLAEELWFYCKLDVIHLKEFVKELDLRFPKEIFSRTYGIDPKGLSLARENIEKSISFLHPQVKHTLLECLQKHNILLRDSGEDSGSRSWYSKYFESIFPGDNVPRRYLQTISGAPAPSSATGSPSPSPGPAPSPSQPPSSDPPAPSPRTQFSPPVVNDPDLGVPPAENSSSSPGSDVQPDKKSNSHRAVIIAVAVTASVTFVVVALFFLCCGGFCKPGSKVGRNDERPLLSLSLSDFSVGSSPKFYAFGNSTKEEGLGQQSFGNNSSQNRMGSSLDGNFHMASSVIHTSFNNTVSTTGASEFKTFDVFNNTNPQVPNPPLKPPPGRVVPTPMGMGPLKPPPGRADPLPPEPPSSFKPPSSKPSPPPRPSSKPPPPPPVPQPSQKPAGSQGPPPPPKPSPPPPPSPLPSGSSTGPRPPPPPPPKGGVPPRPPQLPLGPKGARPPPPAPKHPLNASSSEGADLEGEADAPKAKLKPFFWDKVLANPDHSMVWHQIKSGSFQFDENMIETLFGYAATDKGKSEQKKNSPSQDPSPQFIQIIDPKKSQNLAILLRALNVTIEEVCDALREGNELPLEFLESLLKMTPTTDEELKLRMFNGELSQLGPAERFLKVLVDIPFAFKRLEALLFMSTLTEEVAIAKESFATLEVACKELKNSRLFLKLLEAVLKTGNRMNDGTFRGGAQAFKLDTLLKLSDVKGTDGKTTLLHFVVQEIIRSEGIRAARVARENRSLSSIKSDDLLEESSNDVEEHYRSLGLQVVSGLGNELEYVKRAALLDADSLTGTVAKLGQSLLKTRKFLNSEMKNLEKDGGFCQTLENFVQNAEVEISVLLEEEKRITALVKSTGDYFHGNAGKDEGLRLFIIVRDLLIMLDKTCREVREAQKKRSKVPKKETSSSDVRQLAAPTSTSDTRQSPVDLRERLFPAITDRRMDSSSSDDESP</sequence>
<keyword evidence="14" id="KW-1185">Reference proteome</keyword>
<evidence type="ECO:0000256" key="10">
    <source>
        <dbReference type="SAM" id="MobiDB-lite"/>
    </source>
</evidence>
<keyword evidence="11" id="KW-0812">Transmembrane</keyword>
<feature type="compositionally biased region" description="Pro residues" evidence="10">
    <location>
        <begin position="607"/>
        <end position="623"/>
    </location>
</feature>
<dbReference type="Pfam" id="PF17917">
    <property type="entry name" value="RT_RNaseH"/>
    <property type="match status" value="1"/>
</dbReference>
<dbReference type="eggNOG" id="KOG1922">
    <property type="taxonomic scope" value="Eukaryota"/>
</dbReference>
<dbReference type="Gene3D" id="1.20.58.2220">
    <property type="entry name" value="Formin, FH2 domain"/>
    <property type="match status" value="1"/>
</dbReference>
<evidence type="ECO:0000256" key="3">
    <source>
        <dbReference type="ARBA" id="ARBA00022722"/>
    </source>
</evidence>
<dbReference type="GO" id="GO:0045010">
    <property type="term" value="P:actin nucleation"/>
    <property type="evidence" value="ECO:0007669"/>
    <property type="project" value="InterPro"/>
</dbReference>
<dbReference type="SMART" id="SM00498">
    <property type="entry name" value="FH2"/>
    <property type="match status" value="1"/>
</dbReference>
<feature type="compositionally biased region" description="Pro residues" evidence="10">
    <location>
        <begin position="532"/>
        <end position="543"/>
    </location>
</feature>
<feature type="compositionally biased region" description="Basic and acidic residues" evidence="10">
    <location>
        <begin position="1094"/>
        <end position="1108"/>
    </location>
</feature>
<evidence type="ECO:0000256" key="5">
    <source>
        <dbReference type="ARBA" id="ARBA00022801"/>
    </source>
</evidence>
<feature type="domain" description="FH2" evidence="12">
    <location>
        <begin position="679"/>
        <end position="1111"/>
    </location>
</feature>
<dbReference type="InterPro" id="IPR043502">
    <property type="entry name" value="DNA/RNA_pol_sf"/>
</dbReference>
<accession>W9RCN5</accession>
<dbReference type="SUPFAM" id="SSF101447">
    <property type="entry name" value="Formin homology 2 domain (FH2 domain)"/>
    <property type="match status" value="1"/>
</dbReference>
<evidence type="ECO:0000256" key="4">
    <source>
        <dbReference type="ARBA" id="ARBA00022759"/>
    </source>
</evidence>
<name>W9RCN5_9ROSA</name>
<protein>
    <recommendedName>
        <fullName evidence="8">Formin-like protein</fullName>
    </recommendedName>
</protein>
<feature type="compositionally biased region" description="Pro residues" evidence="10">
    <location>
        <begin position="342"/>
        <end position="363"/>
    </location>
</feature>
<dbReference type="GO" id="GO:0003964">
    <property type="term" value="F:RNA-directed DNA polymerase activity"/>
    <property type="evidence" value="ECO:0007669"/>
    <property type="project" value="UniProtKB-KW"/>
</dbReference>
<dbReference type="Proteomes" id="UP000030645">
    <property type="component" value="Unassembled WGS sequence"/>
</dbReference>
<keyword evidence="6" id="KW-0695">RNA-directed DNA polymerase</keyword>
<dbReference type="InterPro" id="IPR041373">
    <property type="entry name" value="RT_RNaseH"/>
</dbReference>
<feature type="region of interest" description="Disordered" evidence="10">
    <location>
        <begin position="1094"/>
        <end position="1154"/>
    </location>
</feature>
<keyword evidence="9" id="KW-0175">Coiled coil</keyword>
<feature type="compositionally biased region" description="Pro residues" evidence="10">
    <location>
        <begin position="554"/>
        <end position="599"/>
    </location>
</feature>
<dbReference type="eggNOG" id="KOG0017">
    <property type="taxonomic scope" value="Eukaryota"/>
</dbReference>
<feature type="compositionally biased region" description="Basic and acidic residues" evidence="10">
    <location>
        <begin position="1130"/>
        <end position="1145"/>
    </location>
</feature>
<dbReference type="InterPro" id="IPR015425">
    <property type="entry name" value="FH2_Formin"/>
</dbReference>
<keyword evidence="5" id="KW-0378">Hydrolase</keyword>
<feature type="coiled-coil region" evidence="9">
    <location>
        <begin position="1003"/>
        <end position="1047"/>
    </location>
</feature>
<evidence type="ECO:0000256" key="2">
    <source>
        <dbReference type="ARBA" id="ARBA00022695"/>
    </source>
</evidence>
<keyword evidence="1" id="KW-0808">Transferase</keyword>
<proteinExistence type="inferred from homology"/>
<keyword evidence="2" id="KW-0548">Nucleotidyltransferase</keyword>
<feature type="region of interest" description="Disordered" evidence="10">
    <location>
        <begin position="525"/>
        <end position="684"/>
    </location>
</feature>
<feature type="transmembrane region" description="Helical" evidence="11">
    <location>
        <begin position="405"/>
        <end position="426"/>
    </location>
</feature>
<dbReference type="InterPro" id="IPR042201">
    <property type="entry name" value="FH2_Formin_sf"/>
</dbReference>
<evidence type="ECO:0000256" key="9">
    <source>
        <dbReference type="SAM" id="Coils"/>
    </source>
</evidence>
<dbReference type="GO" id="GO:0016787">
    <property type="term" value="F:hydrolase activity"/>
    <property type="evidence" value="ECO:0007669"/>
    <property type="project" value="UniProtKB-KW"/>
</dbReference>
<evidence type="ECO:0000256" key="7">
    <source>
        <dbReference type="ARBA" id="ARBA00025793"/>
    </source>
</evidence>
<dbReference type="PANTHER" id="PTHR23213:SF269">
    <property type="entry name" value="FORMIN-LIKE PROTEIN 5"/>
    <property type="match status" value="1"/>
</dbReference>
<dbReference type="SUPFAM" id="SSF56672">
    <property type="entry name" value="DNA/RNA polymerases"/>
    <property type="match status" value="1"/>
</dbReference>
<keyword evidence="4" id="KW-0255">Endonuclease</keyword>
<evidence type="ECO:0000256" key="6">
    <source>
        <dbReference type="ARBA" id="ARBA00022918"/>
    </source>
</evidence>
<keyword evidence="11" id="KW-1133">Transmembrane helix</keyword>
<dbReference type="AlphaFoldDB" id="W9RCN5"/>
<gene>
    <name evidence="13" type="ORF">L484_021168</name>
</gene>
<dbReference type="STRING" id="981085.W9RCN5"/>
<evidence type="ECO:0000313" key="13">
    <source>
        <dbReference type="EMBL" id="EXB50940.1"/>
    </source>
</evidence>
<evidence type="ECO:0000259" key="12">
    <source>
        <dbReference type="PROSITE" id="PS51444"/>
    </source>
</evidence>
<dbReference type="GO" id="GO:0051015">
    <property type="term" value="F:actin filament binding"/>
    <property type="evidence" value="ECO:0007669"/>
    <property type="project" value="InterPro"/>
</dbReference>
<dbReference type="PANTHER" id="PTHR23213">
    <property type="entry name" value="FORMIN-RELATED"/>
    <property type="match status" value="1"/>
</dbReference>
<dbReference type="GO" id="GO:0004519">
    <property type="term" value="F:endonuclease activity"/>
    <property type="evidence" value="ECO:0007669"/>
    <property type="project" value="UniProtKB-KW"/>
</dbReference>
<feature type="region of interest" description="Disordered" evidence="10">
    <location>
        <begin position="473"/>
        <end position="492"/>
    </location>
</feature>
<organism evidence="13 14">
    <name type="scientific">Morus notabilis</name>
    <dbReference type="NCBI Taxonomy" id="981085"/>
    <lineage>
        <taxon>Eukaryota</taxon>
        <taxon>Viridiplantae</taxon>
        <taxon>Streptophyta</taxon>
        <taxon>Embryophyta</taxon>
        <taxon>Tracheophyta</taxon>
        <taxon>Spermatophyta</taxon>
        <taxon>Magnoliopsida</taxon>
        <taxon>eudicotyledons</taxon>
        <taxon>Gunneridae</taxon>
        <taxon>Pentapetalae</taxon>
        <taxon>rosids</taxon>
        <taxon>fabids</taxon>
        <taxon>Rosales</taxon>
        <taxon>Moraceae</taxon>
        <taxon>Moreae</taxon>
        <taxon>Morus</taxon>
    </lineage>
</organism>
<evidence type="ECO:0000256" key="8">
    <source>
        <dbReference type="RuleBase" id="RU361260"/>
    </source>
</evidence>
<dbReference type="InterPro" id="IPR027643">
    <property type="entry name" value="Formin-like_plant"/>
</dbReference>
<reference evidence="14" key="1">
    <citation type="submission" date="2013-01" db="EMBL/GenBank/DDBJ databases">
        <title>Draft Genome Sequence of a Mulberry Tree, Morus notabilis C.K. Schneid.</title>
        <authorList>
            <person name="He N."/>
            <person name="Zhao S."/>
        </authorList>
    </citation>
    <scope>NUCLEOTIDE SEQUENCE</scope>
</reference>
<dbReference type="Pfam" id="PF02181">
    <property type="entry name" value="FH2"/>
    <property type="match status" value="1"/>
</dbReference>
<evidence type="ECO:0000313" key="14">
    <source>
        <dbReference type="Proteomes" id="UP000030645"/>
    </source>
</evidence>
<keyword evidence="3" id="KW-0540">Nuclease</keyword>
<feature type="compositionally biased region" description="Low complexity" evidence="10">
    <location>
        <begin position="544"/>
        <end position="553"/>
    </location>
</feature>
<feature type="compositionally biased region" description="Pro residues" evidence="10">
    <location>
        <begin position="631"/>
        <end position="665"/>
    </location>
</feature>